<keyword evidence="4" id="KW-0712">Selenocysteine</keyword>
<keyword evidence="8" id="KW-1185">Reference proteome</keyword>
<keyword evidence="2" id="KW-0964">Secreted</keyword>
<keyword evidence="3" id="KW-0732">Signal</keyword>
<evidence type="ECO:0000259" key="6">
    <source>
        <dbReference type="Pfam" id="PF04592"/>
    </source>
</evidence>
<gene>
    <name evidence="7" type="ORF">J437_LFUL014108</name>
</gene>
<dbReference type="Proteomes" id="UP000792457">
    <property type="component" value="Unassembled WGS sequence"/>
</dbReference>
<accession>A0A8K0KFP3</accession>
<dbReference type="EMBL" id="KZ308690">
    <property type="protein sequence ID" value="KAG8233156.1"/>
    <property type="molecule type" value="Genomic_DNA"/>
</dbReference>
<reference evidence="7" key="2">
    <citation type="submission" date="2017-10" db="EMBL/GenBank/DDBJ databases">
        <title>Ladona fulva Genome sequencing and assembly.</title>
        <authorList>
            <person name="Murali S."/>
            <person name="Richards S."/>
            <person name="Bandaranaike D."/>
            <person name="Bellair M."/>
            <person name="Blankenburg K."/>
            <person name="Chao H."/>
            <person name="Dinh H."/>
            <person name="Doddapaneni H."/>
            <person name="Dugan-Rocha S."/>
            <person name="Elkadiri S."/>
            <person name="Gnanaolivu R."/>
            <person name="Hernandez B."/>
            <person name="Skinner E."/>
            <person name="Javaid M."/>
            <person name="Lee S."/>
            <person name="Li M."/>
            <person name="Ming W."/>
            <person name="Munidasa M."/>
            <person name="Muniz J."/>
            <person name="Nguyen L."/>
            <person name="Hughes D."/>
            <person name="Osuji N."/>
            <person name="Pu L.-L."/>
            <person name="Puazo M."/>
            <person name="Qu C."/>
            <person name="Quiroz J."/>
            <person name="Raj R."/>
            <person name="Weissenberger G."/>
            <person name="Xin Y."/>
            <person name="Zou X."/>
            <person name="Han Y."/>
            <person name="Worley K."/>
            <person name="Muzny D."/>
            <person name="Gibbs R."/>
        </authorList>
    </citation>
    <scope>NUCLEOTIDE SEQUENCE</scope>
    <source>
        <strain evidence="7">Sampled in the wild</strain>
    </source>
</reference>
<name>A0A8K0KFP3_LADFU</name>
<keyword evidence="5" id="KW-0325">Glycoprotein</keyword>
<organism evidence="7 8">
    <name type="scientific">Ladona fulva</name>
    <name type="common">Scarce chaser dragonfly</name>
    <name type="synonym">Libellula fulva</name>
    <dbReference type="NCBI Taxonomy" id="123851"/>
    <lineage>
        <taxon>Eukaryota</taxon>
        <taxon>Metazoa</taxon>
        <taxon>Ecdysozoa</taxon>
        <taxon>Arthropoda</taxon>
        <taxon>Hexapoda</taxon>
        <taxon>Insecta</taxon>
        <taxon>Pterygota</taxon>
        <taxon>Palaeoptera</taxon>
        <taxon>Odonata</taxon>
        <taxon>Epiprocta</taxon>
        <taxon>Anisoptera</taxon>
        <taxon>Libelluloidea</taxon>
        <taxon>Libellulidae</taxon>
        <taxon>Ladona</taxon>
    </lineage>
</organism>
<dbReference type="GO" id="GO:0001887">
    <property type="term" value="P:selenium compound metabolic process"/>
    <property type="evidence" value="ECO:0007669"/>
    <property type="project" value="TreeGrafter"/>
</dbReference>
<sequence>MVIINAGSSAHAGLALQAAARAVPVLQDNDILSPSIWELMGAAKDDIMVFDRCGHLTYHVIMPWSLLTYPYVKAAVLSTYHDKPCGPCNRTSVSHHHDQHQANGESEQSAVNASYAEQLLMAEAWKKALRPSASALVIFILSAVSVLSSSPPSGVYQCEKAPYWSAPYVGGRRSLSSDDFNGKVTLLAMLDAT</sequence>
<evidence type="ECO:0000256" key="2">
    <source>
        <dbReference type="ARBA" id="ARBA00022525"/>
    </source>
</evidence>
<dbReference type="InterPro" id="IPR007671">
    <property type="entry name" value="Selenoprotein-P_N"/>
</dbReference>
<comment type="caution">
    <text evidence="7">The sequence shown here is derived from an EMBL/GenBank/DDBJ whole genome shotgun (WGS) entry which is preliminary data.</text>
</comment>
<feature type="domain" description="Selenoprotein P N-terminal" evidence="6">
    <location>
        <begin position="17"/>
        <end position="111"/>
    </location>
</feature>
<dbReference type="PANTHER" id="PTHR10105:SF2">
    <property type="entry name" value="AGAP003297-PA"/>
    <property type="match status" value="1"/>
</dbReference>
<dbReference type="GO" id="GO:0005576">
    <property type="term" value="C:extracellular region"/>
    <property type="evidence" value="ECO:0007669"/>
    <property type="project" value="UniProtKB-SubCell"/>
</dbReference>
<dbReference type="InterPro" id="IPR037941">
    <property type="entry name" value="SeP"/>
</dbReference>
<dbReference type="PANTHER" id="PTHR10105">
    <property type="entry name" value="SELENOPROTEIN P"/>
    <property type="match status" value="1"/>
</dbReference>
<dbReference type="AlphaFoldDB" id="A0A8K0KFP3"/>
<evidence type="ECO:0000256" key="3">
    <source>
        <dbReference type="ARBA" id="ARBA00022729"/>
    </source>
</evidence>
<proteinExistence type="predicted"/>
<dbReference type="Pfam" id="PF04592">
    <property type="entry name" value="SelP_N"/>
    <property type="match status" value="1"/>
</dbReference>
<evidence type="ECO:0000256" key="1">
    <source>
        <dbReference type="ARBA" id="ARBA00004613"/>
    </source>
</evidence>
<dbReference type="OrthoDB" id="6134775at2759"/>
<evidence type="ECO:0000313" key="7">
    <source>
        <dbReference type="EMBL" id="KAG8233156.1"/>
    </source>
</evidence>
<comment type="subcellular location">
    <subcellularLocation>
        <location evidence="1">Secreted</location>
    </subcellularLocation>
</comment>
<evidence type="ECO:0000256" key="5">
    <source>
        <dbReference type="ARBA" id="ARBA00023180"/>
    </source>
</evidence>
<reference evidence="7" key="1">
    <citation type="submission" date="2013-04" db="EMBL/GenBank/DDBJ databases">
        <authorList>
            <person name="Qu J."/>
            <person name="Murali S.C."/>
            <person name="Bandaranaike D."/>
            <person name="Bellair M."/>
            <person name="Blankenburg K."/>
            <person name="Chao H."/>
            <person name="Dinh H."/>
            <person name="Doddapaneni H."/>
            <person name="Downs B."/>
            <person name="Dugan-Rocha S."/>
            <person name="Elkadiri S."/>
            <person name="Gnanaolivu R.D."/>
            <person name="Hernandez B."/>
            <person name="Javaid M."/>
            <person name="Jayaseelan J.C."/>
            <person name="Lee S."/>
            <person name="Li M."/>
            <person name="Ming W."/>
            <person name="Munidasa M."/>
            <person name="Muniz J."/>
            <person name="Nguyen L."/>
            <person name="Ongeri F."/>
            <person name="Osuji N."/>
            <person name="Pu L.-L."/>
            <person name="Puazo M."/>
            <person name="Qu C."/>
            <person name="Quiroz J."/>
            <person name="Raj R."/>
            <person name="Weissenberger G."/>
            <person name="Xin Y."/>
            <person name="Zou X."/>
            <person name="Han Y."/>
            <person name="Richards S."/>
            <person name="Worley K."/>
            <person name="Muzny D."/>
            <person name="Gibbs R."/>
        </authorList>
    </citation>
    <scope>NUCLEOTIDE SEQUENCE</scope>
    <source>
        <strain evidence="7">Sampled in the wild</strain>
    </source>
</reference>
<protein>
    <recommendedName>
        <fullName evidence="6">Selenoprotein P N-terminal domain-containing protein</fullName>
    </recommendedName>
</protein>
<dbReference type="GO" id="GO:0008430">
    <property type="term" value="F:selenium binding"/>
    <property type="evidence" value="ECO:0007669"/>
    <property type="project" value="InterPro"/>
</dbReference>
<evidence type="ECO:0000313" key="8">
    <source>
        <dbReference type="Proteomes" id="UP000792457"/>
    </source>
</evidence>
<evidence type="ECO:0000256" key="4">
    <source>
        <dbReference type="ARBA" id="ARBA00022933"/>
    </source>
</evidence>